<sequence>MSEHKSVLHSLEIIPFPKWKDQMKAYFRMLGLRMYIDSSITPPTEPTALRTYNTEMDKAAGLLAMYLGHRYQTQFVSTEIKGNPRAIWKALEDHFEAKTGENQSRVVQEFLTIKFKGTDVESFLVDLDTHLHDISAVGIKIIKTDEFTLHETFVSEFLLSKIPTALNIRELLLTQCPLSIQKLRDLLEGKRRDMAPSTSSAISPAPVIKQESALAANSSKKPGTFPFCSPGKHNPATKHSEEECRSLKKGKPTAKTAATQSPASDEEDDDSKSISTTNSGLVCIRKALSAVQSPDMCFLDSGASHHMFSDKGCFTGYRERTTSISLADGNTLESVGEGYVHILASDGSSLKLKALHVPGLAGSLISFGCLYERNCDLVRTGLKTFNIVRKNSILLSAAVFNGVCNVKLSPSSEGQSSPGAANVATTTNIESLHRSAGHPNLKALKKMFPNIRTAKINCDACFLSKSHRLPFPGSLPTATQPLEYIYMDLSGRINPPSFGGKEYYFKITDYYS</sequence>
<protein>
    <submittedName>
        <fullName evidence="1">Uncharacterized protein</fullName>
    </submittedName>
</protein>
<dbReference type="Proteomes" id="UP001060170">
    <property type="component" value="Chromosome 11"/>
</dbReference>
<accession>A0ACC0E0Z8</accession>
<gene>
    <name evidence="1" type="ORF">MJO28_011027</name>
</gene>
<reference evidence="2" key="2">
    <citation type="journal article" date="2018" name="Mol. Plant Microbe Interact.">
        <title>Genome sequence resources for the wheat stripe rust pathogen (Puccinia striiformis f. sp. tritici) and the barley stripe rust pathogen (Puccinia striiformis f. sp. hordei).</title>
        <authorList>
            <person name="Xia C."/>
            <person name="Wang M."/>
            <person name="Yin C."/>
            <person name="Cornejo O.E."/>
            <person name="Hulbert S.H."/>
            <person name="Chen X."/>
        </authorList>
    </citation>
    <scope>NUCLEOTIDE SEQUENCE [LARGE SCALE GENOMIC DNA]</scope>
    <source>
        <strain evidence="2">93-210</strain>
    </source>
</reference>
<dbReference type="EMBL" id="CM045875">
    <property type="protein sequence ID" value="KAI7943499.1"/>
    <property type="molecule type" value="Genomic_DNA"/>
</dbReference>
<reference evidence="2" key="1">
    <citation type="journal article" date="2018" name="BMC Genomics">
        <title>Genomic insights into host adaptation between the wheat stripe rust pathogen (Puccinia striiformis f. sp. tritici) and the barley stripe rust pathogen (Puccinia striiformis f. sp. hordei).</title>
        <authorList>
            <person name="Xia C."/>
            <person name="Wang M."/>
            <person name="Yin C."/>
            <person name="Cornejo O.E."/>
            <person name="Hulbert S.H."/>
            <person name="Chen X."/>
        </authorList>
    </citation>
    <scope>NUCLEOTIDE SEQUENCE [LARGE SCALE GENOMIC DNA]</scope>
    <source>
        <strain evidence="2">93-210</strain>
    </source>
</reference>
<organism evidence="1 2">
    <name type="scientific">Puccinia striiformis f. sp. tritici</name>
    <dbReference type="NCBI Taxonomy" id="168172"/>
    <lineage>
        <taxon>Eukaryota</taxon>
        <taxon>Fungi</taxon>
        <taxon>Dikarya</taxon>
        <taxon>Basidiomycota</taxon>
        <taxon>Pucciniomycotina</taxon>
        <taxon>Pucciniomycetes</taxon>
        <taxon>Pucciniales</taxon>
        <taxon>Pucciniaceae</taxon>
        <taxon>Puccinia</taxon>
    </lineage>
</organism>
<comment type="caution">
    <text evidence="1">The sequence shown here is derived from an EMBL/GenBank/DDBJ whole genome shotgun (WGS) entry which is preliminary data.</text>
</comment>
<evidence type="ECO:0000313" key="2">
    <source>
        <dbReference type="Proteomes" id="UP001060170"/>
    </source>
</evidence>
<reference evidence="1 2" key="3">
    <citation type="journal article" date="2022" name="Microbiol. Spectr.">
        <title>Folding features and dynamics of 3D genome architecture in plant fungal pathogens.</title>
        <authorList>
            <person name="Xia C."/>
        </authorList>
    </citation>
    <scope>NUCLEOTIDE SEQUENCE [LARGE SCALE GENOMIC DNA]</scope>
    <source>
        <strain evidence="1 2">93-210</strain>
    </source>
</reference>
<proteinExistence type="predicted"/>
<keyword evidence="2" id="KW-1185">Reference proteome</keyword>
<name>A0ACC0E0Z8_9BASI</name>
<evidence type="ECO:0000313" key="1">
    <source>
        <dbReference type="EMBL" id="KAI7943499.1"/>
    </source>
</evidence>